<dbReference type="InterPro" id="IPR011527">
    <property type="entry name" value="ABC1_TM_dom"/>
</dbReference>
<dbReference type="AlphaFoldDB" id="A0A371ISK4"/>
<evidence type="ECO:0000256" key="3">
    <source>
        <dbReference type="ARBA" id="ARBA00022475"/>
    </source>
</evidence>
<feature type="domain" description="ABC transporter" evidence="10">
    <location>
        <begin position="340"/>
        <end position="574"/>
    </location>
</feature>
<evidence type="ECO:0000259" key="10">
    <source>
        <dbReference type="PROSITE" id="PS50893"/>
    </source>
</evidence>
<dbReference type="PANTHER" id="PTHR43394">
    <property type="entry name" value="ATP-DEPENDENT PERMEASE MDL1, MITOCHONDRIAL"/>
    <property type="match status" value="1"/>
</dbReference>
<feature type="transmembrane region" description="Helical" evidence="9">
    <location>
        <begin position="253"/>
        <end position="271"/>
    </location>
</feature>
<dbReference type="InterPro" id="IPR036640">
    <property type="entry name" value="ABC1_TM_sf"/>
</dbReference>
<dbReference type="Proteomes" id="UP000243494">
    <property type="component" value="Unassembled WGS sequence"/>
</dbReference>
<evidence type="ECO:0000256" key="4">
    <source>
        <dbReference type="ARBA" id="ARBA00022692"/>
    </source>
</evidence>
<dbReference type="SUPFAM" id="SSF52540">
    <property type="entry name" value="P-loop containing nucleoside triphosphate hydrolases"/>
    <property type="match status" value="1"/>
</dbReference>
<keyword evidence="4 9" id="KW-0812">Transmembrane</keyword>
<gene>
    <name evidence="12" type="ORF">CHF27_008255</name>
</gene>
<evidence type="ECO:0000313" key="12">
    <source>
        <dbReference type="EMBL" id="RDY23467.1"/>
    </source>
</evidence>
<evidence type="ECO:0000313" key="13">
    <source>
        <dbReference type="Proteomes" id="UP000243494"/>
    </source>
</evidence>
<keyword evidence="7 9" id="KW-1133">Transmembrane helix</keyword>
<feature type="transmembrane region" description="Helical" evidence="9">
    <location>
        <begin position="283"/>
        <end position="302"/>
    </location>
</feature>
<feature type="transmembrane region" description="Helical" evidence="9">
    <location>
        <begin position="20"/>
        <end position="40"/>
    </location>
</feature>
<dbReference type="FunFam" id="3.40.50.300:FF:000221">
    <property type="entry name" value="Multidrug ABC transporter ATP-binding protein"/>
    <property type="match status" value="1"/>
</dbReference>
<comment type="subcellular location">
    <subcellularLocation>
        <location evidence="1">Cell membrane</location>
        <topology evidence="1">Multi-pass membrane protein</topology>
    </subcellularLocation>
</comment>
<proteinExistence type="predicted"/>
<dbReference type="InterPro" id="IPR039421">
    <property type="entry name" value="Type_1_exporter"/>
</dbReference>
<feature type="transmembrane region" description="Helical" evidence="9">
    <location>
        <begin position="141"/>
        <end position="172"/>
    </location>
</feature>
<dbReference type="PANTHER" id="PTHR43394:SF1">
    <property type="entry name" value="ATP-BINDING CASSETTE SUB-FAMILY B MEMBER 10, MITOCHONDRIAL"/>
    <property type="match status" value="1"/>
</dbReference>
<evidence type="ECO:0000256" key="6">
    <source>
        <dbReference type="ARBA" id="ARBA00022840"/>
    </source>
</evidence>
<keyword evidence="6 12" id="KW-0067">ATP-binding</keyword>
<dbReference type="RefSeq" id="WP_095404434.1">
    <property type="nucleotide sequence ID" value="NZ_NOJZ02000012.1"/>
</dbReference>
<keyword evidence="13" id="KW-1185">Reference proteome</keyword>
<evidence type="ECO:0000256" key="1">
    <source>
        <dbReference type="ARBA" id="ARBA00004651"/>
    </source>
</evidence>
<keyword evidence="2" id="KW-0813">Transport</keyword>
<evidence type="ECO:0000256" key="8">
    <source>
        <dbReference type="ARBA" id="ARBA00023136"/>
    </source>
</evidence>
<feature type="transmembrane region" description="Helical" evidence="9">
    <location>
        <begin position="60"/>
        <end position="79"/>
    </location>
</feature>
<evidence type="ECO:0000256" key="7">
    <source>
        <dbReference type="ARBA" id="ARBA00022989"/>
    </source>
</evidence>
<evidence type="ECO:0000259" key="11">
    <source>
        <dbReference type="PROSITE" id="PS50929"/>
    </source>
</evidence>
<dbReference type="OrthoDB" id="9762778at2"/>
<dbReference type="InterPro" id="IPR017871">
    <property type="entry name" value="ABC_transporter-like_CS"/>
</dbReference>
<dbReference type="GO" id="GO:0005886">
    <property type="term" value="C:plasma membrane"/>
    <property type="evidence" value="ECO:0007669"/>
    <property type="project" value="UniProtKB-SubCell"/>
</dbReference>
<dbReference type="Gene3D" id="3.40.50.300">
    <property type="entry name" value="P-loop containing nucleotide triphosphate hydrolases"/>
    <property type="match status" value="1"/>
</dbReference>
<dbReference type="EMBL" id="NOJZ02000012">
    <property type="protein sequence ID" value="RDY23467.1"/>
    <property type="molecule type" value="Genomic_DNA"/>
</dbReference>
<dbReference type="InterPro" id="IPR027417">
    <property type="entry name" value="P-loop_NTPase"/>
</dbReference>
<name>A0A371ISK4_9FIRM</name>
<evidence type="ECO:0000256" key="5">
    <source>
        <dbReference type="ARBA" id="ARBA00022741"/>
    </source>
</evidence>
<dbReference type="SMART" id="SM00382">
    <property type="entry name" value="AAA"/>
    <property type="match status" value="1"/>
</dbReference>
<dbReference type="InterPro" id="IPR003593">
    <property type="entry name" value="AAA+_ATPase"/>
</dbReference>
<sequence>MYDDNENKKVFEFAGNYKYLTIISCILSGISTILGVVPFICVYKVIEVFINNTENVSNSSNYALIALLFAVFSILIYYISLSFSHIAAFRIAKNMKKKTLHHLMTLPMGYFMLNSSGKIRKIIDDNAGLTEDFLAHQLPDFIAALIMPIIFIVCLFIFNPILGVVCLIPLILSVLFMKQMMGGENAKFMSKYMNSLENMNKEAVEYIRGIPIIKVFNQSIFSFKSFYKSITDYNEFASGYALSCRIPMTNFKVSLNSFFIFLIPISVLVFKNTNEPKKIFLDMFFYILFTPLCTNMIMKLIFTQENLLQTKEAVRRISNLLNEQPLKKSDNTKNVENFSIDIKDVSFSYSKGKTVLDNINLKINEGETVAIVGSSGSGKTTLASLIPRFFDVSKGSISIGGVNVVDIKQEDLMNYITFVFQESKLFKSSIVENVKIGKKDATDEEIKKSLQMAQCNDIIEKMKDGINTKIGSKGVYLSGGEKQRIALARAILKNSPIVILDEATSSADAENEYLIQKAFEKLSKDKTVLLIAHRLSTVVNANKIVVMDKGKIVEVGSHRSLLDKNGIYANMLRQYESSVSWEI</sequence>
<organism evidence="12 13">
    <name type="scientific">Romboutsia maritimum</name>
    <dbReference type="NCBI Taxonomy" id="2020948"/>
    <lineage>
        <taxon>Bacteria</taxon>
        <taxon>Bacillati</taxon>
        <taxon>Bacillota</taxon>
        <taxon>Clostridia</taxon>
        <taxon>Peptostreptococcales</taxon>
        <taxon>Peptostreptococcaceae</taxon>
        <taxon>Romboutsia</taxon>
    </lineage>
</organism>
<evidence type="ECO:0000256" key="9">
    <source>
        <dbReference type="SAM" id="Phobius"/>
    </source>
</evidence>
<dbReference type="PROSITE" id="PS00211">
    <property type="entry name" value="ABC_TRANSPORTER_1"/>
    <property type="match status" value="1"/>
</dbReference>
<dbReference type="InterPro" id="IPR003439">
    <property type="entry name" value="ABC_transporter-like_ATP-bd"/>
</dbReference>
<protein>
    <submittedName>
        <fullName evidence="12">ABC transporter ATP-binding protein</fullName>
    </submittedName>
</protein>
<evidence type="ECO:0000256" key="2">
    <source>
        <dbReference type="ARBA" id="ARBA00022448"/>
    </source>
</evidence>
<feature type="domain" description="ABC transmembrane type-1" evidence="11">
    <location>
        <begin position="22"/>
        <end position="309"/>
    </location>
</feature>
<accession>A0A371ISK4</accession>
<keyword evidence="3" id="KW-1003">Cell membrane</keyword>
<reference evidence="12 13" key="1">
    <citation type="journal article" date="2017" name="Genome Announc.">
        <title>Draft Genome Sequence of Romboutsia maritimum sp. nov. Strain CCRI-22766(T), Isolated from Coastal Estuarine Mud.</title>
        <authorList>
            <person name="Maheux A.F."/>
            <person name="Boudreau D.K."/>
            <person name="Berube E."/>
            <person name="Boissinot M."/>
            <person name="Raymond F."/>
            <person name="Brodeur S."/>
            <person name="Corbeil J."/>
            <person name="Brightwell G."/>
            <person name="Broda D."/>
            <person name="Omar R.F."/>
            <person name="Bergeron M.G."/>
        </authorList>
    </citation>
    <scope>NUCLEOTIDE SEQUENCE [LARGE SCALE GENOMIC DNA]</scope>
    <source>
        <strain evidence="12 13">CCRI-22766</strain>
    </source>
</reference>
<dbReference type="Pfam" id="PF00005">
    <property type="entry name" value="ABC_tran"/>
    <property type="match status" value="1"/>
</dbReference>
<dbReference type="Pfam" id="PF00664">
    <property type="entry name" value="ABC_membrane"/>
    <property type="match status" value="1"/>
</dbReference>
<dbReference type="Gene3D" id="1.20.1560.10">
    <property type="entry name" value="ABC transporter type 1, transmembrane domain"/>
    <property type="match status" value="1"/>
</dbReference>
<comment type="caution">
    <text evidence="12">The sequence shown here is derived from an EMBL/GenBank/DDBJ whole genome shotgun (WGS) entry which is preliminary data.</text>
</comment>
<dbReference type="PROSITE" id="PS50893">
    <property type="entry name" value="ABC_TRANSPORTER_2"/>
    <property type="match status" value="1"/>
</dbReference>
<dbReference type="GO" id="GO:0015421">
    <property type="term" value="F:ABC-type oligopeptide transporter activity"/>
    <property type="evidence" value="ECO:0007669"/>
    <property type="project" value="TreeGrafter"/>
</dbReference>
<dbReference type="SUPFAM" id="SSF90123">
    <property type="entry name" value="ABC transporter transmembrane region"/>
    <property type="match status" value="1"/>
</dbReference>
<dbReference type="PROSITE" id="PS50929">
    <property type="entry name" value="ABC_TM1F"/>
    <property type="match status" value="1"/>
</dbReference>
<keyword evidence="8 9" id="KW-0472">Membrane</keyword>
<dbReference type="GO" id="GO:0016887">
    <property type="term" value="F:ATP hydrolysis activity"/>
    <property type="evidence" value="ECO:0007669"/>
    <property type="project" value="InterPro"/>
</dbReference>
<dbReference type="GO" id="GO:0005524">
    <property type="term" value="F:ATP binding"/>
    <property type="evidence" value="ECO:0007669"/>
    <property type="project" value="UniProtKB-KW"/>
</dbReference>
<keyword evidence="5" id="KW-0547">Nucleotide-binding</keyword>